<gene>
    <name evidence="1" type="ORF">phiPLPE_29</name>
</gene>
<dbReference type="PIRSF" id="PIRSF029202">
    <property type="entry name" value="UCP029202"/>
    <property type="match status" value="1"/>
</dbReference>
<dbReference type="GeneID" id="6779534"/>
<reference evidence="2" key="1">
    <citation type="journal article" date="2009" name="Environ. Microbiol. Rep.">
        <title>Isolation and genomic characterization of the first phage infecting Iodobacteria: ?PLPE, a myovirus having a novel set of features.</title>
        <authorList>
            <person name="Leblanc C."/>
            <person name="Caumont-Sarcos A."/>
            <person name="Comeau A.M."/>
            <person name="Krisch H.M."/>
        </authorList>
    </citation>
    <scope>NUCLEOTIDE SEQUENCE [LARGE SCALE GENOMIC DNA]</scope>
</reference>
<name>B5AX48_9CAUD</name>
<organism evidence="1 2">
    <name type="scientific">Iodobacter phage PhiPLPE</name>
    <dbReference type="NCBI Taxonomy" id="551895"/>
    <lineage>
        <taxon>Viruses</taxon>
        <taxon>Duplodnaviria</taxon>
        <taxon>Heunggongvirae</taxon>
        <taxon>Uroviricota</taxon>
        <taxon>Caudoviricetes</taxon>
        <taxon>Iodovirus</taxon>
        <taxon>Iodovirus PLPE</taxon>
    </lineage>
</organism>
<dbReference type="Proteomes" id="UP000001862">
    <property type="component" value="Segment"/>
</dbReference>
<evidence type="ECO:0000313" key="2">
    <source>
        <dbReference type="Proteomes" id="UP000001862"/>
    </source>
</evidence>
<protein>
    <submittedName>
        <fullName evidence="1">Gp29 major capsid protein</fullName>
    </submittedName>
</protein>
<dbReference type="InterPro" id="IPR020049">
    <property type="entry name" value="Major_capsid-like"/>
</dbReference>
<dbReference type="KEGG" id="vg:6779534"/>
<sequence length="343" mass="38113">MSEKRVVIDAQTIAGNRWLNKFLDSNATIGVPSVVNDADGGAAYYISQLASLETTVYEVPYADITYLEDVPVLANIPEYATHWNYRSYDGAAMGKFISANASDLPRVAQSAKLHQVELGYAGVECHYSLDELRTTAAVNMPIDSMQAELAFRGSEEHSQRVAYFGDTNRNMSGLLNNPNVTKTSATVNYATCTGQELFDLLNNPVFAVVKASKRFHTPNTVLMFPDLWKRASSLLMTGYTDRTVIEHFQINNAYTLLTRNPIDIKIRFQLMATELAAAGVSNGNKDRYVVYDKSERNLALAKPIPFRMLAPQLLGLGITVPAEYKISGTEYRYPLCAQYVDML</sequence>
<keyword evidence="2" id="KW-1185">Reference proteome</keyword>
<dbReference type="RefSeq" id="YP_002128463.1">
    <property type="nucleotide sequence ID" value="NC_011142.1"/>
</dbReference>
<evidence type="ECO:0000313" key="1">
    <source>
        <dbReference type="EMBL" id="ACG60351.1"/>
    </source>
</evidence>
<dbReference type="OrthoDB" id="4487at10239"/>
<proteinExistence type="predicted"/>
<accession>B5AX48</accession>
<dbReference type="Pfam" id="PF09950">
    <property type="entry name" value="Major_capside"/>
    <property type="match status" value="1"/>
</dbReference>
<dbReference type="EMBL" id="EU876853">
    <property type="protein sequence ID" value="ACG60351.1"/>
    <property type="molecule type" value="Genomic_DNA"/>
</dbReference>